<dbReference type="PROSITE" id="PS51257">
    <property type="entry name" value="PROKAR_LIPOPROTEIN"/>
    <property type="match status" value="1"/>
</dbReference>
<evidence type="ECO:0000313" key="6">
    <source>
        <dbReference type="Proteomes" id="UP000183263"/>
    </source>
</evidence>
<dbReference type="RefSeq" id="WP_072737890.1">
    <property type="nucleotide sequence ID" value="NZ_CP048813.1"/>
</dbReference>
<dbReference type="Proteomes" id="UP000183263">
    <property type="component" value="Unassembled WGS sequence"/>
</dbReference>
<comment type="similarity">
    <text evidence="2">Belongs to the bacterial solute-binding protein 8 family.</text>
</comment>
<evidence type="ECO:0000256" key="1">
    <source>
        <dbReference type="ARBA" id="ARBA00004196"/>
    </source>
</evidence>
<dbReference type="GO" id="GO:1901678">
    <property type="term" value="P:iron coordination entity transport"/>
    <property type="evidence" value="ECO:0007669"/>
    <property type="project" value="UniProtKB-ARBA"/>
</dbReference>
<dbReference type="PROSITE" id="PS50983">
    <property type="entry name" value="FE_B12_PBP"/>
    <property type="match status" value="1"/>
</dbReference>
<gene>
    <name evidence="5" type="ORF">SAMN05444695_101159</name>
</gene>
<evidence type="ECO:0000256" key="2">
    <source>
        <dbReference type="ARBA" id="ARBA00008814"/>
    </source>
</evidence>
<dbReference type="PANTHER" id="PTHR30532">
    <property type="entry name" value="IRON III DICITRATE-BINDING PERIPLASMIC PROTEIN"/>
    <property type="match status" value="1"/>
</dbReference>
<protein>
    <submittedName>
        <fullName evidence="5">Iron complex transport system substrate-binding protein</fullName>
    </submittedName>
</protein>
<dbReference type="AlphaFoldDB" id="A0A1G7ZMY8"/>
<keyword evidence="6" id="KW-1185">Reference proteome</keyword>
<evidence type="ECO:0000256" key="4">
    <source>
        <dbReference type="ARBA" id="ARBA00022729"/>
    </source>
</evidence>
<dbReference type="OrthoDB" id="3426176at2"/>
<comment type="subcellular location">
    <subcellularLocation>
        <location evidence="1">Cell envelope</location>
    </subcellularLocation>
</comment>
<keyword evidence="3" id="KW-0813">Transport</keyword>
<dbReference type="PANTHER" id="PTHR30532:SF24">
    <property type="entry name" value="FERRIC ENTEROBACTIN-BINDING PERIPLASMIC PROTEIN FEPB"/>
    <property type="match status" value="1"/>
</dbReference>
<dbReference type="GO" id="GO:0030288">
    <property type="term" value="C:outer membrane-bounded periplasmic space"/>
    <property type="evidence" value="ECO:0007669"/>
    <property type="project" value="TreeGrafter"/>
</dbReference>
<accession>A0A1G7ZMY8</accession>
<reference evidence="5 6" key="1">
    <citation type="submission" date="2016-10" db="EMBL/GenBank/DDBJ databases">
        <authorList>
            <person name="de Groot N.N."/>
        </authorList>
    </citation>
    <scope>NUCLEOTIDE SEQUENCE [LARGE SCALE GENOMIC DNA]</scope>
    <source>
        <strain evidence="5 6">DSM 44892</strain>
    </source>
</reference>
<keyword evidence="4" id="KW-0732">Signal</keyword>
<dbReference type="Gene3D" id="3.40.50.1980">
    <property type="entry name" value="Nitrogenase molybdenum iron protein domain"/>
    <property type="match status" value="2"/>
</dbReference>
<dbReference type="Pfam" id="PF01497">
    <property type="entry name" value="Peripla_BP_2"/>
    <property type="match status" value="1"/>
</dbReference>
<dbReference type="SUPFAM" id="SSF53807">
    <property type="entry name" value="Helical backbone' metal receptor"/>
    <property type="match status" value="1"/>
</dbReference>
<proteinExistence type="inferred from homology"/>
<sequence>MKLRWTRRGRIRAGAVLAAAALVVGVSACASNDDDTDTGAGETTANADAFPVTLSGKFGDTTIETPPVRALPLSPQDADILLSLGVTPIALPVDRQNLAATDGTGVWPWEATALDALGSDTPEQLNLDAGAGSIAEKLVALEPDVIVSTGFWGLDQAAFDQLDPQVPVVHFDSKANGEPWQDSTRKVATALGIPEKAEEVIAEATATAEAATAANPDFAGKTYNAVIGDFGGGQLAVLASDELGIGQFLSSLGLELSPFAGTLPVDQDGRGQLSYENIAELDADVLVVVSPTGDLGYLTKFDAWNQLPAVQAGSVVSLARNTGRPNAVGFPSALSLEWATDQVVPEIADAVDKVSAN</sequence>
<dbReference type="InterPro" id="IPR051313">
    <property type="entry name" value="Bact_iron-sidero_bind"/>
</dbReference>
<organism evidence="5 6">
    <name type="scientific">Rhodococcus triatomae</name>
    <dbReference type="NCBI Taxonomy" id="300028"/>
    <lineage>
        <taxon>Bacteria</taxon>
        <taxon>Bacillati</taxon>
        <taxon>Actinomycetota</taxon>
        <taxon>Actinomycetes</taxon>
        <taxon>Mycobacteriales</taxon>
        <taxon>Nocardiaceae</taxon>
        <taxon>Rhodococcus</taxon>
    </lineage>
</organism>
<evidence type="ECO:0000313" key="5">
    <source>
        <dbReference type="EMBL" id="SDH09926.1"/>
    </source>
</evidence>
<evidence type="ECO:0000256" key="3">
    <source>
        <dbReference type="ARBA" id="ARBA00022448"/>
    </source>
</evidence>
<name>A0A1G7ZMY8_9NOCA</name>
<dbReference type="EMBL" id="FNDN01000001">
    <property type="protein sequence ID" value="SDH09926.1"/>
    <property type="molecule type" value="Genomic_DNA"/>
</dbReference>
<dbReference type="InterPro" id="IPR002491">
    <property type="entry name" value="ABC_transptr_periplasmic_BD"/>
</dbReference>